<organism evidence="5 6">
    <name type="scientific">Candidatus Kerfeldbacteria bacterium CG08_land_8_20_14_0_20_40_16</name>
    <dbReference type="NCBI Taxonomy" id="2014244"/>
    <lineage>
        <taxon>Bacteria</taxon>
        <taxon>Candidatus Kerfeldiibacteriota</taxon>
    </lineage>
</organism>
<dbReference type="EMBL" id="PEXU01000041">
    <property type="protein sequence ID" value="PIS42482.1"/>
    <property type="molecule type" value="Genomic_DNA"/>
</dbReference>
<dbReference type="GO" id="GO:0009103">
    <property type="term" value="P:lipopolysaccharide biosynthetic process"/>
    <property type="evidence" value="ECO:0007669"/>
    <property type="project" value="TreeGrafter"/>
</dbReference>
<evidence type="ECO:0000313" key="6">
    <source>
        <dbReference type="Proteomes" id="UP000231542"/>
    </source>
</evidence>
<dbReference type="GO" id="GO:0016757">
    <property type="term" value="F:glycosyltransferase activity"/>
    <property type="evidence" value="ECO:0007669"/>
    <property type="project" value="InterPro"/>
</dbReference>
<evidence type="ECO:0008006" key="7">
    <source>
        <dbReference type="Google" id="ProtNLM"/>
    </source>
</evidence>
<keyword evidence="1" id="KW-0808">Transferase</keyword>
<dbReference type="InterPro" id="IPR001296">
    <property type="entry name" value="Glyco_trans_1"/>
</dbReference>
<evidence type="ECO:0000256" key="2">
    <source>
        <dbReference type="SAM" id="MobiDB-lite"/>
    </source>
</evidence>
<dbReference type="Pfam" id="PF00534">
    <property type="entry name" value="Glycos_transf_1"/>
    <property type="match status" value="1"/>
</dbReference>
<dbReference type="Gene3D" id="3.40.50.2000">
    <property type="entry name" value="Glycogen Phosphorylase B"/>
    <property type="match status" value="2"/>
</dbReference>
<accession>A0A2H0YXL8</accession>
<sequence>MRIGIDCRTILNPGKGEQAGVGHYTYSLVKNLLKADKKNEYLLFFDWRVTDTKEFQQRNVKIKYFPFSQYKRYLPFTYSHMLISAVLIKERLDIFHAPASTAPLAYPGDIVLTIHDLAIYRHPSWFPRGQAFSTKFLVPKSARKAKRIIAVSQATKRDIIRLFKINPSKIRVIYEGVVQHIGTKLVKRASKAQLQKKYKIGEKYLLFVGTLEPRKNLINLIKAFNSLLLKNYRKFKDYELIIAGGKGWKYEEIFKTIKQQKFGYKIRFLNYIPHEEKVVLMKNATCFVFPTMYEGFGLPVLEAMSLGTPVITSKVSSLPEIAGNAASLVNPNKMEEITAAFHKVLANKKLREKMSKAGLIQARQFNWSKTIKETIKLYREVYQTKLIRNKKSTPRKKDKKVRKKSASRGK</sequence>
<reference evidence="5 6" key="1">
    <citation type="submission" date="2017-09" db="EMBL/GenBank/DDBJ databases">
        <title>Depth-based differentiation of microbial function through sediment-hosted aquifers and enrichment of novel symbionts in the deep terrestrial subsurface.</title>
        <authorList>
            <person name="Probst A.J."/>
            <person name="Ladd B."/>
            <person name="Jarett J.K."/>
            <person name="Geller-Mcgrath D.E."/>
            <person name="Sieber C.M."/>
            <person name="Emerson J.B."/>
            <person name="Anantharaman K."/>
            <person name="Thomas B.C."/>
            <person name="Malmstrom R."/>
            <person name="Stieglmeier M."/>
            <person name="Klingl A."/>
            <person name="Woyke T."/>
            <person name="Ryan C.M."/>
            <person name="Banfield J.F."/>
        </authorList>
    </citation>
    <scope>NUCLEOTIDE SEQUENCE [LARGE SCALE GENOMIC DNA]</scope>
    <source>
        <strain evidence="5">CG08_land_8_20_14_0_20_40_16</strain>
    </source>
</reference>
<evidence type="ECO:0000259" key="4">
    <source>
        <dbReference type="Pfam" id="PF13439"/>
    </source>
</evidence>
<name>A0A2H0YXL8_9BACT</name>
<dbReference type="FunFam" id="3.40.50.2000:FF:000119">
    <property type="entry name" value="Glycosyl transferase group 1"/>
    <property type="match status" value="1"/>
</dbReference>
<feature type="region of interest" description="Disordered" evidence="2">
    <location>
        <begin position="390"/>
        <end position="410"/>
    </location>
</feature>
<dbReference type="SUPFAM" id="SSF53756">
    <property type="entry name" value="UDP-Glycosyltransferase/glycogen phosphorylase"/>
    <property type="match status" value="1"/>
</dbReference>
<dbReference type="CDD" id="cd03809">
    <property type="entry name" value="GT4_MtfB-like"/>
    <property type="match status" value="1"/>
</dbReference>
<comment type="caution">
    <text evidence="5">The sequence shown here is derived from an EMBL/GenBank/DDBJ whole genome shotgun (WGS) entry which is preliminary data.</text>
</comment>
<protein>
    <recommendedName>
        <fullName evidence="7">Glycosyltransferase family 1 protein</fullName>
    </recommendedName>
</protein>
<feature type="domain" description="Glycosyl transferase family 1" evidence="3">
    <location>
        <begin position="196"/>
        <end position="358"/>
    </location>
</feature>
<dbReference type="InterPro" id="IPR028098">
    <property type="entry name" value="Glyco_trans_4-like_N"/>
</dbReference>
<dbReference type="PANTHER" id="PTHR46401:SF2">
    <property type="entry name" value="GLYCOSYLTRANSFERASE WBBK-RELATED"/>
    <property type="match status" value="1"/>
</dbReference>
<dbReference type="PANTHER" id="PTHR46401">
    <property type="entry name" value="GLYCOSYLTRANSFERASE WBBK-RELATED"/>
    <property type="match status" value="1"/>
</dbReference>
<gene>
    <name evidence="5" type="ORF">COT24_03300</name>
</gene>
<dbReference type="Pfam" id="PF13439">
    <property type="entry name" value="Glyco_transf_4"/>
    <property type="match status" value="1"/>
</dbReference>
<evidence type="ECO:0000313" key="5">
    <source>
        <dbReference type="EMBL" id="PIS42482.1"/>
    </source>
</evidence>
<dbReference type="Proteomes" id="UP000231542">
    <property type="component" value="Unassembled WGS sequence"/>
</dbReference>
<dbReference type="AlphaFoldDB" id="A0A2H0YXL8"/>
<evidence type="ECO:0000259" key="3">
    <source>
        <dbReference type="Pfam" id="PF00534"/>
    </source>
</evidence>
<evidence type="ECO:0000256" key="1">
    <source>
        <dbReference type="ARBA" id="ARBA00022679"/>
    </source>
</evidence>
<feature type="domain" description="Glycosyltransferase subfamily 4-like N-terminal" evidence="4">
    <location>
        <begin position="20"/>
        <end position="177"/>
    </location>
</feature>
<proteinExistence type="predicted"/>